<feature type="transmembrane region" description="Helical" evidence="1">
    <location>
        <begin position="72"/>
        <end position="90"/>
    </location>
</feature>
<accession>A0AAD2D844</accession>
<dbReference type="Proteomes" id="UP001295684">
    <property type="component" value="Unassembled WGS sequence"/>
</dbReference>
<protein>
    <submittedName>
        <fullName evidence="2">Uncharacterized protein</fullName>
    </submittedName>
</protein>
<feature type="transmembrane region" description="Helical" evidence="1">
    <location>
        <begin position="12"/>
        <end position="31"/>
    </location>
</feature>
<feature type="transmembrane region" description="Helical" evidence="1">
    <location>
        <begin position="43"/>
        <end position="60"/>
    </location>
</feature>
<evidence type="ECO:0000256" key="1">
    <source>
        <dbReference type="SAM" id="Phobius"/>
    </source>
</evidence>
<keyword evidence="1" id="KW-1133">Transmembrane helix</keyword>
<dbReference type="EMBL" id="CAMPGE010025268">
    <property type="protein sequence ID" value="CAI2383046.1"/>
    <property type="molecule type" value="Genomic_DNA"/>
</dbReference>
<proteinExistence type="predicted"/>
<keyword evidence="1" id="KW-0812">Transmembrane</keyword>
<sequence>MKDYKDLQKSTSTLKIINLVLLVLDLVLVLLPFRGGDGAFEELFVFHLIFLIPSAVYQLSSSDFRSNHTFRLFSAVISILVIGVSAYIYVLLLQSDGASIFLLYYMILLFVGLPGTLISISLLLLLAFGVEAPRMITAAQIPGNLGTPMVYDFESNLKFSPEPKDCDSSLS</sequence>
<gene>
    <name evidence="2" type="ORF">ECRASSUSDP1_LOCUS24537</name>
</gene>
<comment type="caution">
    <text evidence="2">The sequence shown here is derived from an EMBL/GenBank/DDBJ whole genome shotgun (WGS) entry which is preliminary data.</text>
</comment>
<organism evidence="2 3">
    <name type="scientific">Euplotes crassus</name>
    <dbReference type="NCBI Taxonomy" id="5936"/>
    <lineage>
        <taxon>Eukaryota</taxon>
        <taxon>Sar</taxon>
        <taxon>Alveolata</taxon>
        <taxon>Ciliophora</taxon>
        <taxon>Intramacronucleata</taxon>
        <taxon>Spirotrichea</taxon>
        <taxon>Hypotrichia</taxon>
        <taxon>Euplotida</taxon>
        <taxon>Euplotidae</taxon>
        <taxon>Moneuplotes</taxon>
    </lineage>
</organism>
<evidence type="ECO:0000313" key="3">
    <source>
        <dbReference type="Proteomes" id="UP001295684"/>
    </source>
</evidence>
<keyword evidence="3" id="KW-1185">Reference proteome</keyword>
<dbReference type="AlphaFoldDB" id="A0AAD2D844"/>
<name>A0AAD2D844_EUPCR</name>
<feature type="transmembrane region" description="Helical" evidence="1">
    <location>
        <begin position="102"/>
        <end position="128"/>
    </location>
</feature>
<reference evidence="2" key="1">
    <citation type="submission" date="2023-07" db="EMBL/GenBank/DDBJ databases">
        <authorList>
            <consortium name="AG Swart"/>
            <person name="Singh M."/>
            <person name="Singh A."/>
            <person name="Seah K."/>
            <person name="Emmerich C."/>
        </authorList>
    </citation>
    <scope>NUCLEOTIDE SEQUENCE</scope>
    <source>
        <strain evidence="2">DP1</strain>
    </source>
</reference>
<keyword evidence="1" id="KW-0472">Membrane</keyword>
<evidence type="ECO:0000313" key="2">
    <source>
        <dbReference type="EMBL" id="CAI2383046.1"/>
    </source>
</evidence>